<gene>
    <name evidence="1" type="ORF">BT96DRAFT_810304</name>
</gene>
<dbReference type="Proteomes" id="UP000799118">
    <property type="component" value="Unassembled WGS sequence"/>
</dbReference>
<reference evidence="1" key="1">
    <citation type="journal article" date="2019" name="Environ. Microbiol.">
        <title>Fungal ecological strategies reflected in gene transcription - a case study of two litter decomposers.</title>
        <authorList>
            <person name="Barbi F."/>
            <person name="Kohler A."/>
            <person name="Barry K."/>
            <person name="Baskaran P."/>
            <person name="Daum C."/>
            <person name="Fauchery L."/>
            <person name="Ihrmark K."/>
            <person name="Kuo A."/>
            <person name="LaButti K."/>
            <person name="Lipzen A."/>
            <person name="Morin E."/>
            <person name="Grigoriev I.V."/>
            <person name="Henrissat B."/>
            <person name="Lindahl B."/>
            <person name="Martin F."/>
        </authorList>
    </citation>
    <scope>NUCLEOTIDE SEQUENCE</scope>
    <source>
        <strain evidence="1">JB14</strain>
    </source>
</reference>
<evidence type="ECO:0000313" key="1">
    <source>
        <dbReference type="EMBL" id="KAE9406903.1"/>
    </source>
</evidence>
<protein>
    <submittedName>
        <fullName evidence="1">Uncharacterized protein</fullName>
    </submittedName>
</protein>
<sequence length="108" mass="12091">GGALLYLASLEGAAWLKKGEKLEAWTKTWGVEIRANFELDEVVVQMVPVTEDLDEEHVLRAIEADNCLEKGAIAKARWVKAPERRKDNQKVAFAVFSFNSPEAVNHIL</sequence>
<proteinExistence type="predicted"/>
<dbReference type="EMBL" id="ML769399">
    <property type="protein sequence ID" value="KAE9406903.1"/>
    <property type="molecule type" value="Genomic_DNA"/>
</dbReference>
<evidence type="ECO:0000313" key="2">
    <source>
        <dbReference type="Proteomes" id="UP000799118"/>
    </source>
</evidence>
<dbReference type="AlphaFoldDB" id="A0A6A4IAR8"/>
<name>A0A6A4IAR8_9AGAR</name>
<dbReference type="OrthoDB" id="4230923at2759"/>
<organism evidence="1 2">
    <name type="scientific">Gymnopus androsaceus JB14</name>
    <dbReference type="NCBI Taxonomy" id="1447944"/>
    <lineage>
        <taxon>Eukaryota</taxon>
        <taxon>Fungi</taxon>
        <taxon>Dikarya</taxon>
        <taxon>Basidiomycota</taxon>
        <taxon>Agaricomycotina</taxon>
        <taxon>Agaricomycetes</taxon>
        <taxon>Agaricomycetidae</taxon>
        <taxon>Agaricales</taxon>
        <taxon>Marasmiineae</taxon>
        <taxon>Omphalotaceae</taxon>
        <taxon>Gymnopus</taxon>
    </lineage>
</organism>
<keyword evidence="2" id="KW-1185">Reference proteome</keyword>
<feature type="non-terminal residue" evidence="1">
    <location>
        <position position="1"/>
    </location>
</feature>
<accession>A0A6A4IAR8</accession>